<feature type="region of interest" description="Disordered" evidence="1">
    <location>
        <begin position="1"/>
        <end position="66"/>
    </location>
</feature>
<evidence type="ECO:0000313" key="3">
    <source>
        <dbReference type="EMBL" id="VFT88411.1"/>
    </source>
</evidence>
<protein>
    <submittedName>
        <fullName evidence="3">Aste57867_11551 protein</fullName>
    </submittedName>
</protein>
<dbReference type="EMBL" id="CAADRA010005312">
    <property type="protein sequence ID" value="VFT88411.1"/>
    <property type="molecule type" value="Genomic_DNA"/>
</dbReference>
<name>A0A485KTV4_9STRA</name>
<reference evidence="3 4" key="1">
    <citation type="submission" date="2019-03" db="EMBL/GenBank/DDBJ databases">
        <authorList>
            <person name="Gaulin E."/>
            <person name="Dumas B."/>
        </authorList>
    </citation>
    <scope>NUCLEOTIDE SEQUENCE [LARGE SCALE GENOMIC DNA]</scope>
    <source>
        <strain evidence="3">CBS 568.67</strain>
    </source>
</reference>
<evidence type="ECO:0000256" key="1">
    <source>
        <dbReference type="SAM" id="MobiDB-lite"/>
    </source>
</evidence>
<accession>A0A485KTV4</accession>
<organism evidence="3 4">
    <name type="scientific">Aphanomyces stellatus</name>
    <dbReference type="NCBI Taxonomy" id="120398"/>
    <lineage>
        <taxon>Eukaryota</taxon>
        <taxon>Sar</taxon>
        <taxon>Stramenopiles</taxon>
        <taxon>Oomycota</taxon>
        <taxon>Saprolegniomycetes</taxon>
        <taxon>Saprolegniales</taxon>
        <taxon>Verrucalvaceae</taxon>
        <taxon>Aphanomyces</taxon>
    </lineage>
</organism>
<evidence type="ECO:0000313" key="2">
    <source>
        <dbReference type="EMBL" id="KAF0697792.1"/>
    </source>
</evidence>
<proteinExistence type="predicted"/>
<sequence length="230" mass="24809">MGRSQLQFRARGRGGGGGREGGRGRGGRGSTRQPVKPLESNAYRFAEEEEGDEEYSFEDDDAPATAKGDLRFNADIQHMPQAMSTGGAGHFQTKTMREWEDGGQKQSIMTLDLKAIGSQLKSIPPEKRFLIDPKYCIDLSYEQSVTVAPPQPPSQTPPLVYKSEPVQPPQVTPPTSVISVATPIESVAPLNPPALFAPVVVPPLAPVSVIPPVAAPACEYDDELDELLNM</sequence>
<feature type="compositionally biased region" description="Acidic residues" evidence="1">
    <location>
        <begin position="47"/>
        <end position="62"/>
    </location>
</feature>
<gene>
    <name evidence="3" type="primary">Aste57867_11551</name>
    <name evidence="2" type="ORF">As57867_011508</name>
    <name evidence="3" type="ORF">ASTE57867_11551</name>
</gene>
<keyword evidence="4" id="KW-1185">Reference proteome</keyword>
<dbReference type="AlphaFoldDB" id="A0A485KTV4"/>
<dbReference type="Proteomes" id="UP000332933">
    <property type="component" value="Unassembled WGS sequence"/>
</dbReference>
<reference evidence="2" key="2">
    <citation type="submission" date="2019-06" db="EMBL/GenBank/DDBJ databases">
        <title>Genomics analysis of Aphanomyces spp. identifies a new class of oomycete effector associated with host adaptation.</title>
        <authorList>
            <person name="Gaulin E."/>
        </authorList>
    </citation>
    <scope>NUCLEOTIDE SEQUENCE</scope>
    <source>
        <strain evidence="2">CBS 578.67</strain>
    </source>
</reference>
<evidence type="ECO:0000313" key="4">
    <source>
        <dbReference type="Proteomes" id="UP000332933"/>
    </source>
</evidence>
<dbReference type="OrthoDB" id="79675at2759"/>
<dbReference type="EMBL" id="VJMH01005291">
    <property type="protein sequence ID" value="KAF0697792.1"/>
    <property type="molecule type" value="Genomic_DNA"/>
</dbReference>